<dbReference type="SUPFAM" id="SSF55920">
    <property type="entry name" value="Creatinase/aminopeptidase"/>
    <property type="match status" value="1"/>
</dbReference>
<evidence type="ECO:0000313" key="3">
    <source>
        <dbReference type="EMBL" id="SIT09802.1"/>
    </source>
</evidence>
<dbReference type="InterPro" id="IPR000994">
    <property type="entry name" value="Pept_M24"/>
</dbReference>
<evidence type="ECO:0000256" key="1">
    <source>
        <dbReference type="SAM" id="SignalP"/>
    </source>
</evidence>
<reference evidence="4" key="1">
    <citation type="submission" date="2017-01" db="EMBL/GenBank/DDBJ databases">
        <authorList>
            <person name="Varghese N."/>
            <person name="Submissions S."/>
        </authorList>
    </citation>
    <scope>NUCLEOTIDE SEQUENCE [LARGE SCALE GENOMIC DNA]</scope>
    <source>
        <strain evidence="4">DSM 46698</strain>
    </source>
</reference>
<dbReference type="AlphaFoldDB" id="A0A1N7PGT3"/>
<name>A0A1N7PGT3_9BACT</name>
<dbReference type="Pfam" id="PF00557">
    <property type="entry name" value="Peptidase_M24"/>
    <property type="match status" value="1"/>
</dbReference>
<feature type="domain" description="Peptidase M24" evidence="2">
    <location>
        <begin position="217"/>
        <end position="415"/>
    </location>
</feature>
<evidence type="ECO:0000313" key="4">
    <source>
        <dbReference type="Proteomes" id="UP000186026"/>
    </source>
</evidence>
<feature type="signal peptide" evidence="1">
    <location>
        <begin position="1"/>
        <end position="20"/>
    </location>
</feature>
<sequence length="450" mass="51368">MKQLLLNFIILLVLSPLVFAQSPAILTQRAQATVVDQWLEERIQTVLPQIMEREGIDMWLIISREYNEDPVIRTFLPATWFAARRRTMLLMYKAPGSSQVEALAVARYDVGKSFKKAWDPDTEPDQWKALAQLIEERNPRKLALNIADNYGHADGLTVTDHEQLKKYLSQATMSKVVSGERLSVGWLETRTPSEMATYKHLQTIANSIISDGLSEKVITPGVTTTDDVVWWYRERIKELKLDTWFQPTVDIQRPDPESKEHLRSFAVRPESQVIMPGDLLHIDFGITYLRLNTDTQQLAYVLKPDEKEVPKYLNDAFKVGNRLQDILTSQFITGRTGNEILKATRNIMEKEGIKGSIYSHPLGYHGHASGPSIGMWDNQGDTKGAGDYPLFPNTAYAIELNAVVFVKEWNKEVRIMLEEGAFFDGEKVTYLDGRQKEIMAIPRHRNYLGN</sequence>
<dbReference type="RefSeq" id="WP_076502642.1">
    <property type="nucleotide sequence ID" value="NZ_FTOP01000016.1"/>
</dbReference>
<protein>
    <submittedName>
        <fullName evidence="3">Xaa-Pro aminopeptidase</fullName>
    </submittedName>
</protein>
<dbReference type="InterPro" id="IPR036005">
    <property type="entry name" value="Creatinase/aminopeptidase-like"/>
</dbReference>
<keyword evidence="1" id="KW-0732">Signal</keyword>
<proteinExistence type="predicted"/>
<dbReference type="STRING" id="529505.SAMN05421761_11641"/>
<dbReference type="EMBL" id="FTOP01000016">
    <property type="protein sequence ID" value="SIT09802.1"/>
    <property type="molecule type" value="Genomic_DNA"/>
</dbReference>
<keyword evidence="3" id="KW-0031">Aminopeptidase</keyword>
<dbReference type="Proteomes" id="UP000186026">
    <property type="component" value="Unassembled WGS sequence"/>
</dbReference>
<organism evidence="3 4">
    <name type="scientific">Belliella pelovolcani</name>
    <dbReference type="NCBI Taxonomy" id="529505"/>
    <lineage>
        <taxon>Bacteria</taxon>
        <taxon>Pseudomonadati</taxon>
        <taxon>Bacteroidota</taxon>
        <taxon>Cytophagia</taxon>
        <taxon>Cytophagales</taxon>
        <taxon>Cyclobacteriaceae</taxon>
        <taxon>Belliella</taxon>
    </lineage>
</organism>
<dbReference type="Gene3D" id="3.90.230.10">
    <property type="entry name" value="Creatinase/methionine aminopeptidase superfamily"/>
    <property type="match status" value="1"/>
</dbReference>
<feature type="chain" id="PRO_5012862628" evidence="1">
    <location>
        <begin position="21"/>
        <end position="450"/>
    </location>
</feature>
<keyword evidence="3" id="KW-0378">Hydrolase</keyword>
<keyword evidence="3" id="KW-0645">Protease</keyword>
<gene>
    <name evidence="3" type="ORF">SAMN05421761_11641</name>
</gene>
<accession>A0A1N7PGT3</accession>
<keyword evidence="4" id="KW-1185">Reference proteome</keyword>
<evidence type="ECO:0000259" key="2">
    <source>
        <dbReference type="Pfam" id="PF00557"/>
    </source>
</evidence>
<dbReference type="OrthoDB" id="9765815at2"/>
<dbReference type="GO" id="GO:0004177">
    <property type="term" value="F:aminopeptidase activity"/>
    <property type="evidence" value="ECO:0007669"/>
    <property type="project" value="UniProtKB-KW"/>
</dbReference>